<evidence type="ECO:0000313" key="1">
    <source>
        <dbReference type="EMBL" id="CEN36917.1"/>
    </source>
</evidence>
<reference evidence="1 2" key="1">
    <citation type="submission" date="2015-01" db="EMBL/GenBank/DDBJ databases">
        <authorList>
            <person name="Xiang T."/>
            <person name="Song Y."/>
            <person name="Huang L."/>
            <person name="Wang B."/>
            <person name="Wu P."/>
        </authorList>
    </citation>
    <scope>NUCLEOTIDE SEQUENCE [LARGE SCALE GENOMIC DNA]</scope>
    <source>
        <strain evidence="1 2">Cc12</strain>
    </source>
</reference>
<sequence length="249" mass="28298">MNDISSENKPRPTLSMPNVVRMAFHIYRQTLLVTTPVALLLFVVCFGLYSWLLPSILGMPLEKFIAMVSQNDIENLTLLVNSKRFLIASNLFVLLISCLIAPMSAGFYNVFEKFKENTLLNAREVFNHYNSEYTARIIGYVVLLWAIKLSISLLLMVINLQMFSFWFQVLLSVFFTLTIPYIILQDKPLFSAIKSSIKSVSPYLFLVFVSLIVGIVFTLSGTLLCAIGIAATLPFLYAVNYVLFEFLKR</sequence>
<dbReference type="RefSeq" id="WP_042000424.1">
    <property type="nucleotide sequence ID" value="NZ_BQMG01000009.1"/>
</dbReference>
<evidence type="ECO:0000313" key="2">
    <source>
        <dbReference type="Proteomes" id="UP000044026"/>
    </source>
</evidence>
<accession>A0A0B7HG89</accession>
<organism evidence="1 2">
    <name type="scientific">Capnocytophaga canimorsus</name>
    <dbReference type="NCBI Taxonomy" id="28188"/>
    <lineage>
        <taxon>Bacteria</taxon>
        <taxon>Pseudomonadati</taxon>
        <taxon>Bacteroidota</taxon>
        <taxon>Flavobacteriia</taxon>
        <taxon>Flavobacteriales</taxon>
        <taxon>Flavobacteriaceae</taxon>
        <taxon>Capnocytophaga</taxon>
    </lineage>
</organism>
<dbReference type="Proteomes" id="UP000044026">
    <property type="component" value="Unassembled WGS sequence"/>
</dbReference>
<name>A0A0B7HG89_9FLAO</name>
<dbReference type="EMBL" id="CDOE01000065">
    <property type="protein sequence ID" value="CEN36917.1"/>
    <property type="molecule type" value="Genomic_DNA"/>
</dbReference>
<dbReference type="AlphaFoldDB" id="A0A0B7HG89"/>
<protein>
    <submittedName>
        <fullName evidence="1">Uncharacterized protein</fullName>
    </submittedName>
</protein>
<proteinExistence type="predicted"/>
<dbReference type="GeneID" id="69581436"/>
<gene>
    <name evidence="1" type="ORF">CCAN12_680025</name>
</gene>